<dbReference type="Gene3D" id="3.30.870.10">
    <property type="entry name" value="Endonuclease Chain A"/>
    <property type="match status" value="3"/>
</dbReference>
<feature type="compositionally biased region" description="Low complexity" evidence="6">
    <location>
        <begin position="112"/>
        <end position="122"/>
    </location>
</feature>
<feature type="compositionally biased region" description="Basic and acidic residues" evidence="6">
    <location>
        <begin position="57"/>
        <end position="66"/>
    </location>
</feature>
<feature type="compositionally biased region" description="Low complexity" evidence="6">
    <location>
        <begin position="132"/>
        <end position="149"/>
    </location>
</feature>
<evidence type="ECO:0000256" key="5">
    <source>
        <dbReference type="ARBA" id="ARBA00023098"/>
    </source>
</evidence>
<dbReference type="InterPro" id="IPR015679">
    <property type="entry name" value="PLipase_D_fam"/>
</dbReference>
<feature type="region of interest" description="Disordered" evidence="6">
    <location>
        <begin position="1101"/>
        <end position="1123"/>
    </location>
</feature>
<evidence type="ECO:0000256" key="6">
    <source>
        <dbReference type="SAM" id="MobiDB-lite"/>
    </source>
</evidence>
<organism evidence="8 9">
    <name type="scientific">Ascodesmis nigricans</name>
    <dbReference type="NCBI Taxonomy" id="341454"/>
    <lineage>
        <taxon>Eukaryota</taxon>
        <taxon>Fungi</taxon>
        <taxon>Dikarya</taxon>
        <taxon>Ascomycota</taxon>
        <taxon>Pezizomycotina</taxon>
        <taxon>Pezizomycetes</taxon>
        <taxon>Pezizales</taxon>
        <taxon>Ascodesmidaceae</taxon>
        <taxon>Ascodesmis</taxon>
    </lineage>
</organism>
<evidence type="ECO:0000256" key="4">
    <source>
        <dbReference type="ARBA" id="ARBA00022963"/>
    </source>
</evidence>
<dbReference type="PANTHER" id="PTHR18896:SF186">
    <property type="entry name" value="PHOSPHOLIPASE D"/>
    <property type="match status" value="1"/>
</dbReference>
<dbReference type="EMBL" id="ML220151">
    <property type="protein sequence ID" value="TGZ77596.1"/>
    <property type="molecule type" value="Genomic_DNA"/>
</dbReference>
<keyword evidence="9" id="KW-1185">Reference proteome</keyword>
<feature type="domain" description="PLD phosphodiesterase" evidence="7">
    <location>
        <begin position="527"/>
        <end position="554"/>
    </location>
</feature>
<name>A0A4S2MKR0_9PEZI</name>
<dbReference type="Pfam" id="PF13091">
    <property type="entry name" value="PLDc_2"/>
    <property type="match status" value="1"/>
</dbReference>
<feature type="compositionally biased region" description="Basic and acidic residues" evidence="6">
    <location>
        <begin position="37"/>
        <end position="49"/>
    </location>
</feature>
<feature type="compositionally biased region" description="Low complexity" evidence="6">
    <location>
        <begin position="198"/>
        <end position="235"/>
    </location>
</feature>
<keyword evidence="2" id="KW-0677">Repeat</keyword>
<dbReference type="STRING" id="341454.A0A4S2MKR0"/>
<sequence>MGKHRSTSRRRHDNSDSDSDSGDERRRQHHRSKSRSRKEGSEDESERRERKERRRREKEERKRREQGQQQPQQQYGQYGHGHGQQQYPQYQNPQQHGYPAPPPQQQWGGYSPPNQHHQQQQYQPPPPPPPQQHQQQQYAGQQQYPGYNPNAGYDLTRQQSYGSAQYQPYSPAGAQPPYPSQLPSSPHGYPAPPQSPAHGYYQPPAGQQQPQQYQHQQQQHQQQYGPPASGYSGYQSPPPPQTPQQSTAPQYGYQSPPPPQTPISPQQDQKHYGATGYVPPPSYATAGATSTGYHPQHHAAAQATTPSGEKITFQGATAPSKPLASGGVLETFASGLNSALHSYARNLFPATSSYTHTPTGAPGTTADAGPITGHRFDSFAPVRGGNRVKWYVDGKDYMYAVSVAIENAKKSIYILDWWLSPEVYMRRPPKLNERYRLDRLLQAAAARGVRINIIVYKEVTQALTLSSAHTKHHLEDLHQNICVFRHPDHLPDRDNVIRDTFNKMKSGTYRFGDGLKGLYGLKDDVTLYFAHHEKLCLIDSEIAFMGGLDLCFGRYDTNDHPIADAHPHDLNAIIFPGQDYNNARFMDFHNVPKFEENLVSRTELSRMGWTDVEIALTGPTVHDLERHFIERWNFIYEFKYDARKQRRYAPMDSSHLEGGHGFHRRQLKGHLKEKVKHAVHHGEEHYAGYESEDYGTQPEEPQGVRLQIARSCSKWSHGVSGTEHSIANAYIEIISAAKHFVYMENQFFITATDPKQRPILNMIGRAIVDRIIRAHQNREQFRIIVIIPAVPGFAGDLQADAALGTRAIMEFQYRSIHNDRGFSIMEQLRKAGIDPTHYIRFFNLRNYDRINTASIPATQSASGVSYDSAARAHDDQVGSTYGYPPGARGDEYARYQQHTQPAKQGEWDSVSRCYMLGGPDIRSIPWHGPPEAELDAFVSEELYVHSKLLIADDRIVICGSANLNDRSQLGDHDSEIACIIEDPTPLPSYMAGKPFTASHFAGTLRRHIFRKHLGLIPAQGFDTVDANMLPIPEPNIYDFDSPEDRLVQDPLSDEFWNYWTTIARVNTQAFERVFHAVPTDLVRNWKQYDEYWSKHFAVPKPDKNSKTSLPKNEKEEKEEKEPPVKWGHVVKSEFSEGERGVREVKEILASVRGTLVEMPLGFLVEEDIAKEGLGLNAITETLYT</sequence>
<reference evidence="8 9" key="1">
    <citation type="submission" date="2019-04" db="EMBL/GenBank/DDBJ databases">
        <title>Comparative genomics and transcriptomics to analyze fruiting body development in filamentous ascomycetes.</title>
        <authorList>
            <consortium name="DOE Joint Genome Institute"/>
            <person name="Lutkenhaus R."/>
            <person name="Traeger S."/>
            <person name="Breuer J."/>
            <person name="Kuo A."/>
            <person name="Lipzen A."/>
            <person name="Pangilinan J."/>
            <person name="Dilworth D."/>
            <person name="Sandor L."/>
            <person name="Poggeler S."/>
            <person name="Barry K."/>
            <person name="Grigoriev I.V."/>
            <person name="Nowrousian M."/>
        </authorList>
    </citation>
    <scope>NUCLEOTIDE SEQUENCE [LARGE SCALE GENOMIC DNA]</scope>
    <source>
        <strain evidence="8 9">CBS 389.68</strain>
    </source>
</reference>
<dbReference type="SMART" id="SM00155">
    <property type="entry name" value="PLDc"/>
    <property type="match status" value="2"/>
</dbReference>
<evidence type="ECO:0000313" key="8">
    <source>
        <dbReference type="EMBL" id="TGZ77596.1"/>
    </source>
</evidence>
<gene>
    <name evidence="8" type="ORF">EX30DRAFT_398435</name>
</gene>
<dbReference type="InParanoid" id="A0A4S2MKR0"/>
<feature type="compositionally biased region" description="Polar residues" evidence="6">
    <location>
        <begin position="156"/>
        <end position="168"/>
    </location>
</feature>
<feature type="compositionally biased region" description="Basic residues" evidence="6">
    <location>
        <begin position="1"/>
        <end position="12"/>
    </location>
</feature>
<evidence type="ECO:0000256" key="1">
    <source>
        <dbReference type="ARBA" id="ARBA00012027"/>
    </source>
</evidence>
<dbReference type="GO" id="GO:0006654">
    <property type="term" value="P:phosphatidic acid biosynthetic process"/>
    <property type="evidence" value="ECO:0007669"/>
    <property type="project" value="InterPro"/>
</dbReference>
<feature type="compositionally biased region" description="Basic residues" evidence="6">
    <location>
        <begin position="27"/>
        <end position="36"/>
    </location>
</feature>
<evidence type="ECO:0000256" key="3">
    <source>
        <dbReference type="ARBA" id="ARBA00022801"/>
    </source>
</evidence>
<accession>A0A4S2MKR0</accession>
<dbReference type="GO" id="GO:0004630">
    <property type="term" value="F:phospholipase D activity"/>
    <property type="evidence" value="ECO:0007669"/>
    <property type="project" value="UniProtKB-UniRule"/>
</dbReference>
<dbReference type="InterPro" id="IPR001736">
    <property type="entry name" value="PLipase_D/transphosphatidylase"/>
</dbReference>
<dbReference type="OrthoDB" id="14911at2759"/>
<feature type="compositionally biased region" description="Low complexity" evidence="6">
    <location>
        <begin position="67"/>
        <end position="98"/>
    </location>
</feature>
<dbReference type="EC" id="3.1.4.4" evidence="1"/>
<dbReference type="PANTHER" id="PTHR18896">
    <property type="entry name" value="PHOSPHOLIPASE D"/>
    <property type="match status" value="1"/>
</dbReference>
<dbReference type="GO" id="GO:0035556">
    <property type="term" value="P:intracellular signal transduction"/>
    <property type="evidence" value="ECO:0007669"/>
    <property type="project" value="InterPro"/>
</dbReference>
<dbReference type="InterPro" id="IPR025202">
    <property type="entry name" value="PLD-like_dom"/>
</dbReference>
<keyword evidence="4" id="KW-0442">Lipid degradation</keyword>
<protein>
    <recommendedName>
        <fullName evidence="1">phospholipase D</fullName>
        <ecNumber evidence="1">3.1.4.4</ecNumber>
    </recommendedName>
</protein>
<evidence type="ECO:0000313" key="9">
    <source>
        <dbReference type="Proteomes" id="UP000298138"/>
    </source>
</evidence>
<feature type="compositionally biased region" description="Low complexity" evidence="6">
    <location>
        <begin position="243"/>
        <end position="254"/>
    </location>
</feature>
<feature type="region of interest" description="Disordered" evidence="6">
    <location>
        <begin position="1"/>
        <end position="318"/>
    </location>
</feature>
<proteinExistence type="predicted"/>
<feature type="domain" description="PLD phosphodiesterase" evidence="7">
    <location>
        <begin position="940"/>
        <end position="967"/>
    </location>
</feature>
<keyword evidence="3" id="KW-0378">Hydrolase</keyword>
<keyword evidence="5" id="KW-0443">Lipid metabolism</keyword>
<dbReference type="PROSITE" id="PS50035">
    <property type="entry name" value="PLD"/>
    <property type="match status" value="2"/>
</dbReference>
<evidence type="ECO:0000256" key="2">
    <source>
        <dbReference type="ARBA" id="ARBA00022737"/>
    </source>
</evidence>
<dbReference type="SUPFAM" id="SSF56024">
    <property type="entry name" value="Phospholipase D/nuclease"/>
    <property type="match status" value="2"/>
</dbReference>
<evidence type="ECO:0000259" key="7">
    <source>
        <dbReference type="PROSITE" id="PS50035"/>
    </source>
</evidence>
<dbReference type="Proteomes" id="UP000298138">
    <property type="component" value="Unassembled WGS sequence"/>
</dbReference>
<dbReference type="AlphaFoldDB" id="A0A4S2MKR0"/>
<dbReference type="CDD" id="cd09141">
    <property type="entry name" value="PLDc_vPLD1_2_yPLD_like_2"/>
    <property type="match status" value="1"/>
</dbReference>
<dbReference type="GO" id="GO:0009395">
    <property type="term" value="P:phospholipid catabolic process"/>
    <property type="evidence" value="ECO:0007669"/>
    <property type="project" value="TreeGrafter"/>
</dbReference>
<dbReference type="CDD" id="cd09138">
    <property type="entry name" value="PLDc_vPLD1_2_yPLD_like_1"/>
    <property type="match status" value="1"/>
</dbReference>